<reference evidence="1 2" key="1">
    <citation type="submission" date="2016-03" db="EMBL/GenBank/DDBJ databases">
        <title>Complete genome sequence of Shewanella psychrophila WP2, a deep sea bacterium isolated from west Pacific sediment.</title>
        <authorList>
            <person name="Xu G."/>
            <person name="Jian H."/>
        </authorList>
    </citation>
    <scope>NUCLEOTIDE SEQUENCE [LARGE SCALE GENOMIC DNA]</scope>
    <source>
        <strain evidence="1 2">WP2</strain>
    </source>
</reference>
<proteinExistence type="predicted"/>
<dbReference type="AlphaFoldDB" id="A0A1S6HVM3"/>
<dbReference type="RefSeq" id="WP_169915875.1">
    <property type="nucleotide sequence ID" value="NZ_CP014782.1"/>
</dbReference>
<protein>
    <submittedName>
        <fullName evidence="1">Uncharacterized protein</fullName>
    </submittedName>
</protein>
<accession>A0A1S6HVM3</accession>
<dbReference type="STRING" id="225848.Sps_04518"/>
<organism evidence="1 2">
    <name type="scientific">Shewanella psychrophila</name>
    <dbReference type="NCBI Taxonomy" id="225848"/>
    <lineage>
        <taxon>Bacteria</taxon>
        <taxon>Pseudomonadati</taxon>
        <taxon>Pseudomonadota</taxon>
        <taxon>Gammaproteobacteria</taxon>
        <taxon>Alteromonadales</taxon>
        <taxon>Shewanellaceae</taxon>
        <taxon>Shewanella</taxon>
    </lineage>
</organism>
<keyword evidence="2" id="KW-1185">Reference proteome</keyword>
<gene>
    <name evidence="1" type="ORF">Sps_04518</name>
</gene>
<dbReference type="Proteomes" id="UP000189545">
    <property type="component" value="Chromosome"/>
</dbReference>
<name>A0A1S6HVM3_9GAMM</name>
<dbReference type="KEGG" id="spsw:Sps_04518"/>
<evidence type="ECO:0000313" key="2">
    <source>
        <dbReference type="Proteomes" id="UP000189545"/>
    </source>
</evidence>
<dbReference type="EMBL" id="CP014782">
    <property type="protein sequence ID" value="AQS39603.1"/>
    <property type="molecule type" value="Genomic_DNA"/>
</dbReference>
<sequence>MSVEVKQLVIKSHVVSSDKSEQLELIDESELCQHKEQLLKSCLGMIKRNRSETRER</sequence>
<evidence type="ECO:0000313" key="1">
    <source>
        <dbReference type="EMBL" id="AQS39603.1"/>
    </source>
</evidence>